<dbReference type="Proteomes" id="UP000481807">
    <property type="component" value="Unassembled WGS sequence"/>
</dbReference>
<evidence type="ECO:0000313" key="3">
    <source>
        <dbReference type="Proteomes" id="UP000481807"/>
    </source>
</evidence>
<proteinExistence type="predicted"/>
<keyword evidence="1" id="KW-0732">Signal</keyword>
<feature type="chain" id="PRO_5044287229" evidence="1">
    <location>
        <begin position="26"/>
        <end position="218"/>
    </location>
</feature>
<accession>A0AB36BJT4</accession>
<dbReference type="InterPro" id="IPR056368">
    <property type="entry name" value="KTI1"/>
</dbReference>
<dbReference type="PRINTS" id="PR00291">
    <property type="entry name" value="KUNITZINHBTR"/>
</dbReference>
<dbReference type="SMART" id="SM00452">
    <property type="entry name" value="STI"/>
    <property type="match status" value="1"/>
</dbReference>
<name>A0AB36BJT4_STAWA</name>
<dbReference type="EMBL" id="QXWP01000066">
    <property type="protein sequence ID" value="NBH31865.1"/>
    <property type="molecule type" value="Genomic_DNA"/>
</dbReference>
<evidence type="ECO:0000256" key="1">
    <source>
        <dbReference type="SAM" id="SignalP"/>
    </source>
</evidence>
<sequence>MKPATFFLALTLILFFTTHSVSSRAIVDDTIVYDIYGNPLEKDASYYISPFIWAFGGGVTLGSPNEINGTCVADVIQSPFEVEHGTPFTFTPVAVPIGKDVIELGKPLAIQSPTENPCEEASTVWKVSTLDGSGIITTGGIIDTPTSCLRITKPEAPRSSGTYSFEYCPYLCGPGFRICYPIGLYMSNGQRHLSPRASSIFEFVFTKAPEPAVISEVV</sequence>
<dbReference type="GO" id="GO:0004866">
    <property type="term" value="F:endopeptidase inhibitor activity"/>
    <property type="evidence" value="ECO:0007669"/>
    <property type="project" value="InterPro"/>
</dbReference>
<dbReference type="InterPro" id="IPR002160">
    <property type="entry name" value="Prot_inh_Kunz-lg"/>
</dbReference>
<reference evidence="2 3" key="1">
    <citation type="submission" date="2018-08" db="EMBL/GenBank/DDBJ databases">
        <title>Murine metabolic-syndrome-specific gut microbial biobank.</title>
        <authorList>
            <person name="Liu C."/>
        </authorList>
    </citation>
    <scope>NUCLEOTIDE SEQUENCE [LARGE SCALE GENOMIC DNA]</scope>
    <source>
        <strain evidence="2 3">1XD21-27</strain>
    </source>
</reference>
<feature type="signal peptide" evidence="1">
    <location>
        <begin position="1"/>
        <end position="25"/>
    </location>
</feature>
<dbReference type="AlphaFoldDB" id="A0AB36BJT4"/>
<dbReference type="SUPFAM" id="SSF50386">
    <property type="entry name" value="STI-like"/>
    <property type="match status" value="1"/>
</dbReference>
<dbReference type="InterPro" id="IPR011065">
    <property type="entry name" value="Kunitz_inhibitor_STI-like_sf"/>
</dbReference>
<dbReference type="Gene3D" id="2.80.10.50">
    <property type="match status" value="1"/>
</dbReference>
<comment type="caution">
    <text evidence="2">The sequence shown here is derived from an EMBL/GenBank/DDBJ whole genome shotgun (WGS) entry which is preliminary data.</text>
</comment>
<evidence type="ECO:0000313" key="2">
    <source>
        <dbReference type="EMBL" id="NBH31865.1"/>
    </source>
</evidence>
<dbReference type="CDD" id="cd00178">
    <property type="entry name" value="beta-trefoil_STI"/>
    <property type="match status" value="1"/>
</dbReference>
<dbReference type="Pfam" id="PF00197">
    <property type="entry name" value="Kunitz_legume"/>
    <property type="match status" value="1"/>
</dbReference>
<dbReference type="PROSITE" id="PS00283">
    <property type="entry name" value="SOYBEAN_KUNITZ"/>
    <property type="match status" value="1"/>
</dbReference>
<organism evidence="2 3">
    <name type="scientific">Staphylococcus warneri</name>
    <dbReference type="NCBI Taxonomy" id="1292"/>
    <lineage>
        <taxon>Bacteria</taxon>
        <taxon>Bacillati</taxon>
        <taxon>Bacillota</taxon>
        <taxon>Bacilli</taxon>
        <taxon>Bacillales</taxon>
        <taxon>Staphylococcaceae</taxon>
        <taxon>Staphylococcus</taxon>
    </lineage>
</organism>
<gene>
    <name evidence="2" type="ORF">D3Z30_13105</name>
</gene>
<dbReference type="PANTHER" id="PTHR33107">
    <property type="entry name" value="KUNITZ TRYPSIN INHIBITOR 2"/>
    <property type="match status" value="1"/>
</dbReference>
<dbReference type="PANTHER" id="PTHR33107:SF5">
    <property type="entry name" value="KUNITZ TRYPSIN INHIBITOR 5"/>
    <property type="match status" value="1"/>
</dbReference>
<protein>
    <submittedName>
        <fullName evidence="2">Uncharacterized protein</fullName>
    </submittedName>
</protein>